<sequence>MALQKAGSLWLAAHFELSNYRITHKSYIGTRDKIELAYDGSIEQTYGPKYAPKKVTAIGHIEFMFKYDDLNLDLLVAVFRKLEEQELVNYINESPSGRYSRRIGYLYEWITNRKLNITNDIIGNYIDLLDTERYLTGKIIKNARWRINDNLLGIQEFCPIIRKTQSLKMLLTKDIRTEIEGLKNDYSPEIFQRASQYLYRKETRSSYEIESEKPSLDRVDRFITILYQAGKEPFSDVMAEENLTILQNAIVDPRYAQPGFRDFQNYIGQTNYRGEEIYHYICPPPTMVDSMMKGLTATEEKTLGTPEIVRAAIIAFGFVFIHPFEDGNGRIHRFLIHDMLTRDGLLGQGMIIPISAHMLQNMAEYDTVLEDYSKPLIQRVRFNISESGDLSIDNTDDISSYFRYPDLTMQSEYLAKTIFSTIQQDLFEELFFLERYDELKKKLQHLIDMPDKRLSDVIMYLHQNKGVFPNRRKKQFEEITEVEFEAIESIYSAVFSR</sequence>
<dbReference type="PANTHER" id="PTHR13504:SF38">
    <property type="entry name" value="FIDO DOMAIN-CONTAINING PROTEIN"/>
    <property type="match status" value="1"/>
</dbReference>
<dbReference type="SUPFAM" id="SSF140931">
    <property type="entry name" value="Fic-like"/>
    <property type="match status" value="1"/>
</dbReference>
<protein>
    <submittedName>
        <fullName evidence="2">Fic family protein</fullName>
    </submittedName>
</protein>
<dbReference type="InterPro" id="IPR036597">
    <property type="entry name" value="Fido-like_dom_sf"/>
</dbReference>
<dbReference type="PANTHER" id="PTHR13504">
    <property type="entry name" value="FIDO DOMAIN-CONTAINING PROTEIN DDB_G0283145"/>
    <property type="match status" value="1"/>
</dbReference>
<accession>A0ABP7UUY4</accession>
<organism evidence="2 3">
    <name type="scientific">Flavobacterium chungnamense</name>
    <dbReference type="NCBI Taxonomy" id="706182"/>
    <lineage>
        <taxon>Bacteria</taxon>
        <taxon>Pseudomonadati</taxon>
        <taxon>Bacteroidota</taxon>
        <taxon>Flavobacteriia</taxon>
        <taxon>Flavobacteriales</taxon>
        <taxon>Flavobacteriaceae</taxon>
        <taxon>Flavobacterium</taxon>
    </lineage>
</organism>
<evidence type="ECO:0000313" key="2">
    <source>
        <dbReference type="EMBL" id="GAA4053413.1"/>
    </source>
</evidence>
<evidence type="ECO:0000313" key="3">
    <source>
        <dbReference type="Proteomes" id="UP001500426"/>
    </source>
</evidence>
<keyword evidence="3" id="KW-1185">Reference proteome</keyword>
<name>A0ABP7UUY4_9FLAO</name>
<dbReference type="RefSeq" id="WP_345094101.1">
    <property type="nucleotide sequence ID" value="NZ_BAABCS010000018.1"/>
</dbReference>
<dbReference type="InterPro" id="IPR040198">
    <property type="entry name" value="Fido_containing"/>
</dbReference>
<gene>
    <name evidence="2" type="ORF">GCM10022388_19810</name>
</gene>
<feature type="domain" description="Fido" evidence="1">
    <location>
        <begin position="238"/>
        <end position="385"/>
    </location>
</feature>
<dbReference type="Pfam" id="PF02661">
    <property type="entry name" value="Fic"/>
    <property type="match status" value="1"/>
</dbReference>
<evidence type="ECO:0000259" key="1">
    <source>
        <dbReference type="PROSITE" id="PS51459"/>
    </source>
</evidence>
<dbReference type="Proteomes" id="UP001500426">
    <property type="component" value="Unassembled WGS sequence"/>
</dbReference>
<reference evidence="3" key="1">
    <citation type="journal article" date="2019" name="Int. J. Syst. Evol. Microbiol.">
        <title>The Global Catalogue of Microorganisms (GCM) 10K type strain sequencing project: providing services to taxonomists for standard genome sequencing and annotation.</title>
        <authorList>
            <consortium name="The Broad Institute Genomics Platform"/>
            <consortium name="The Broad Institute Genome Sequencing Center for Infectious Disease"/>
            <person name="Wu L."/>
            <person name="Ma J."/>
        </authorList>
    </citation>
    <scope>NUCLEOTIDE SEQUENCE [LARGE SCALE GENOMIC DNA]</scope>
    <source>
        <strain evidence="3">JCM 17068</strain>
    </source>
</reference>
<comment type="caution">
    <text evidence="2">The sequence shown here is derived from an EMBL/GenBank/DDBJ whole genome shotgun (WGS) entry which is preliminary data.</text>
</comment>
<dbReference type="Gene3D" id="1.10.3290.10">
    <property type="entry name" value="Fido-like domain"/>
    <property type="match status" value="1"/>
</dbReference>
<dbReference type="PROSITE" id="PS51459">
    <property type="entry name" value="FIDO"/>
    <property type="match status" value="1"/>
</dbReference>
<proteinExistence type="predicted"/>
<dbReference type="InterPro" id="IPR003812">
    <property type="entry name" value="Fido"/>
</dbReference>
<dbReference type="EMBL" id="BAABCS010000018">
    <property type="protein sequence ID" value="GAA4053413.1"/>
    <property type="molecule type" value="Genomic_DNA"/>
</dbReference>